<name>A0AAE3HJF7_9GAMM</name>
<dbReference type="RefSeq" id="WP_259053834.1">
    <property type="nucleotide sequence ID" value="NZ_JANUCT010000002.1"/>
</dbReference>
<dbReference type="EMBL" id="JANUCT010000002">
    <property type="protein sequence ID" value="MCS3902328.1"/>
    <property type="molecule type" value="Genomic_DNA"/>
</dbReference>
<sequence length="211" mass="23635">MTRTTTIPWPLRGLLTALVAGLLISASAHAESTASDRVAAFHAELKATMQAGPELGYRGRYDKLQPLIRETFDLPVIARVVLGQHWRELDDDQQQQFIDVFTRLTVATYAARFNSYDGETFAHLGSKALNSNRQVVKTEMQPADDEPVRFDYLLQQRDDRWHIVSVTAEGVNDLSLKRAEYTAIIEKDGFAALLATLQDKIDSLARGTEND</sequence>
<dbReference type="AlphaFoldDB" id="A0AAE3HJF7"/>
<evidence type="ECO:0000256" key="1">
    <source>
        <dbReference type="SAM" id="SignalP"/>
    </source>
</evidence>
<accession>A0AAE3HJF7</accession>
<protein>
    <submittedName>
        <fullName evidence="2">Phospholipid transport system substrate-binding protein</fullName>
    </submittedName>
</protein>
<comment type="caution">
    <text evidence="2">The sequence shown here is derived from an EMBL/GenBank/DDBJ whole genome shotgun (WGS) entry which is preliminary data.</text>
</comment>
<evidence type="ECO:0000313" key="2">
    <source>
        <dbReference type="EMBL" id="MCS3902328.1"/>
    </source>
</evidence>
<reference evidence="2" key="1">
    <citation type="submission" date="2022-08" db="EMBL/GenBank/DDBJ databases">
        <title>Genomic Encyclopedia of Type Strains, Phase III (KMG-III): the genomes of soil and plant-associated and newly described type strains.</title>
        <authorList>
            <person name="Whitman W."/>
        </authorList>
    </citation>
    <scope>NUCLEOTIDE SEQUENCE</scope>
    <source>
        <strain evidence="2">HMT 1</strain>
    </source>
</reference>
<proteinExistence type="predicted"/>
<keyword evidence="1" id="KW-0732">Signal</keyword>
<dbReference type="PANTHER" id="PTHR36573">
    <property type="entry name" value="INTERMEMBRANE PHOSPHOLIPID TRANSPORT SYSTEM BINDING PROTEIN MLAC"/>
    <property type="match status" value="1"/>
</dbReference>
<dbReference type="InterPro" id="IPR008869">
    <property type="entry name" value="MlaC/ttg2D"/>
</dbReference>
<evidence type="ECO:0000313" key="3">
    <source>
        <dbReference type="Proteomes" id="UP001204445"/>
    </source>
</evidence>
<feature type="signal peptide" evidence="1">
    <location>
        <begin position="1"/>
        <end position="30"/>
    </location>
</feature>
<dbReference type="Gene3D" id="3.10.450.710">
    <property type="entry name" value="Tgt2/MlaC"/>
    <property type="match status" value="1"/>
</dbReference>
<dbReference type="NCBIfam" id="TIGR03481">
    <property type="entry name" value="HpnM"/>
    <property type="match status" value="1"/>
</dbReference>
<gene>
    <name evidence="2" type="ORF">J2T55_000324</name>
</gene>
<keyword evidence="3" id="KW-1185">Reference proteome</keyword>
<dbReference type="Pfam" id="PF05494">
    <property type="entry name" value="MlaC"/>
    <property type="match status" value="1"/>
</dbReference>
<dbReference type="InterPro" id="IPR042245">
    <property type="entry name" value="Tgt2/MlaC_sf"/>
</dbReference>
<organism evidence="2 3">
    <name type="scientific">Methylohalomonas lacus</name>
    <dbReference type="NCBI Taxonomy" id="398773"/>
    <lineage>
        <taxon>Bacteria</taxon>
        <taxon>Pseudomonadati</taxon>
        <taxon>Pseudomonadota</taxon>
        <taxon>Gammaproteobacteria</taxon>
        <taxon>Methylohalomonadales</taxon>
        <taxon>Methylohalomonadaceae</taxon>
        <taxon>Methylohalomonas</taxon>
    </lineage>
</organism>
<dbReference type="InterPro" id="IPR017842">
    <property type="entry name" value="Hopanoid_biosyn-assoc_HpnM"/>
</dbReference>
<dbReference type="PANTHER" id="PTHR36573:SF1">
    <property type="entry name" value="INTERMEMBRANE PHOSPHOLIPID TRANSPORT SYSTEM BINDING PROTEIN MLAC"/>
    <property type="match status" value="1"/>
</dbReference>
<dbReference type="Proteomes" id="UP001204445">
    <property type="component" value="Unassembled WGS sequence"/>
</dbReference>
<dbReference type="PIRSF" id="PIRSF004649">
    <property type="entry name" value="MlaC"/>
    <property type="match status" value="1"/>
</dbReference>
<feature type="chain" id="PRO_5042176018" evidence="1">
    <location>
        <begin position="31"/>
        <end position="211"/>
    </location>
</feature>